<dbReference type="RefSeq" id="WP_234991820.1">
    <property type="nucleotide sequence ID" value="NZ_FWFG01000011.1"/>
</dbReference>
<dbReference type="Proteomes" id="UP000195981">
    <property type="component" value="Unassembled WGS sequence"/>
</dbReference>
<keyword evidence="2 3" id="KW-0548">Nucleotidyltransferase</keyword>
<evidence type="ECO:0000313" key="4">
    <source>
        <dbReference type="Proteomes" id="UP000195981"/>
    </source>
</evidence>
<keyword evidence="4" id="KW-1185">Reference proteome</keyword>
<dbReference type="AlphaFoldDB" id="A0A1X6WT32"/>
<dbReference type="GO" id="GO:0050518">
    <property type="term" value="F:2-C-methyl-D-erythritol 4-phosphate cytidylyltransferase activity"/>
    <property type="evidence" value="ECO:0007669"/>
    <property type="project" value="UniProtKB-EC"/>
</dbReference>
<reference evidence="3 4" key="1">
    <citation type="submission" date="2017-02" db="EMBL/GenBank/DDBJ databases">
        <authorList>
            <person name="Peterson S.W."/>
        </authorList>
    </citation>
    <scope>NUCLEOTIDE SEQUENCE [LARGE SCALE GENOMIC DNA]</scope>
    <source>
        <strain evidence="3 4">CIP104813</strain>
    </source>
</reference>
<proteinExistence type="predicted"/>
<evidence type="ECO:0000313" key="3">
    <source>
        <dbReference type="EMBL" id="SLM88055.1"/>
    </source>
</evidence>
<sequence length="235" mass="24551">MAAPPILPVVLALPRADDEDVPALLPLGGPTLLRRLLGPLEQATGHGPLVVTSPGALREVSRELGGRARALAADGGPRLRILAQALEHLGPGPADQIVLVHEAERALTPPATVRAVLDALDGAETDAAVPGIDVTDSVKRRGEHGLRNVDRSALRTLQCPRALRRGLLEEILAAQATDPTLPDDEIRAALHLGAAVRVVHGSHQGAPVLDRLGLWQAQIALGLARDTSPAPRRGA</sequence>
<protein>
    <submittedName>
        <fullName evidence="3">2-C-methyl-D-erythritol 4-phosphate cytidylyltransferase</fullName>
        <ecNumber evidence="3">2.7.7.60</ecNumber>
    </submittedName>
</protein>
<dbReference type="EMBL" id="FWFG01000011">
    <property type="protein sequence ID" value="SLM88055.1"/>
    <property type="molecule type" value="Genomic_DNA"/>
</dbReference>
<name>A0A1X6WT32_9MICO</name>
<dbReference type="InterPro" id="IPR029044">
    <property type="entry name" value="Nucleotide-diphossugar_trans"/>
</dbReference>
<accession>A0A1X6WT32</accession>
<organism evidence="3 4">
    <name type="scientific">Brachybacterium nesterenkovii</name>
    <dbReference type="NCBI Taxonomy" id="47847"/>
    <lineage>
        <taxon>Bacteria</taxon>
        <taxon>Bacillati</taxon>
        <taxon>Actinomycetota</taxon>
        <taxon>Actinomycetes</taxon>
        <taxon>Micrococcales</taxon>
        <taxon>Dermabacteraceae</taxon>
        <taxon>Brachybacterium</taxon>
    </lineage>
</organism>
<evidence type="ECO:0000256" key="1">
    <source>
        <dbReference type="ARBA" id="ARBA00022679"/>
    </source>
</evidence>
<dbReference type="SUPFAM" id="SSF53448">
    <property type="entry name" value="Nucleotide-diphospho-sugar transferases"/>
    <property type="match status" value="1"/>
</dbReference>
<dbReference type="InterPro" id="IPR034683">
    <property type="entry name" value="IspD/TarI"/>
</dbReference>
<gene>
    <name evidence="3" type="ORF">FM110_00970</name>
</gene>
<dbReference type="EC" id="2.7.7.60" evidence="3"/>
<evidence type="ECO:0000256" key="2">
    <source>
        <dbReference type="ARBA" id="ARBA00022695"/>
    </source>
</evidence>
<dbReference type="Gene3D" id="3.90.550.10">
    <property type="entry name" value="Spore Coat Polysaccharide Biosynthesis Protein SpsA, Chain A"/>
    <property type="match status" value="1"/>
</dbReference>
<dbReference type="Pfam" id="PF01128">
    <property type="entry name" value="IspD"/>
    <property type="match status" value="1"/>
</dbReference>
<keyword evidence="1 3" id="KW-0808">Transferase</keyword>